<dbReference type="AlphaFoldDB" id="A0AAV4CRE9"/>
<proteinExistence type="predicted"/>
<name>A0AAV4CRE9_9GAST</name>
<accession>A0AAV4CRE9</accession>
<protein>
    <submittedName>
        <fullName evidence="1">Uncharacterized protein</fullName>
    </submittedName>
</protein>
<gene>
    <name evidence="1" type="ORF">PoB_006087100</name>
</gene>
<sequence length="94" mass="10075">MNGLLVVKWLANPPEVGINSSSSRQQHDGDYSYAHNNTNYGFSTWECCSAAVVSLMAAMILAANSRDCETVTGADLIKSFSTASHFDVKGISTL</sequence>
<dbReference type="EMBL" id="BLXT01006896">
    <property type="protein sequence ID" value="GFO34366.1"/>
    <property type="molecule type" value="Genomic_DNA"/>
</dbReference>
<evidence type="ECO:0000313" key="1">
    <source>
        <dbReference type="EMBL" id="GFO34366.1"/>
    </source>
</evidence>
<keyword evidence="2" id="KW-1185">Reference proteome</keyword>
<organism evidence="1 2">
    <name type="scientific">Plakobranchus ocellatus</name>
    <dbReference type="NCBI Taxonomy" id="259542"/>
    <lineage>
        <taxon>Eukaryota</taxon>
        <taxon>Metazoa</taxon>
        <taxon>Spiralia</taxon>
        <taxon>Lophotrochozoa</taxon>
        <taxon>Mollusca</taxon>
        <taxon>Gastropoda</taxon>
        <taxon>Heterobranchia</taxon>
        <taxon>Euthyneura</taxon>
        <taxon>Panpulmonata</taxon>
        <taxon>Sacoglossa</taxon>
        <taxon>Placobranchoidea</taxon>
        <taxon>Plakobranchidae</taxon>
        <taxon>Plakobranchus</taxon>
    </lineage>
</organism>
<evidence type="ECO:0000313" key="2">
    <source>
        <dbReference type="Proteomes" id="UP000735302"/>
    </source>
</evidence>
<comment type="caution">
    <text evidence="1">The sequence shown here is derived from an EMBL/GenBank/DDBJ whole genome shotgun (WGS) entry which is preliminary data.</text>
</comment>
<reference evidence="1 2" key="1">
    <citation type="journal article" date="2021" name="Elife">
        <title>Chloroplast acquisition without the gene transfer in kleptoplastic sea slugs, Plakobranchus ocellatus.</title>
        <authorList>
            <person name="Maeda T."/>
            <person name="Takahashi S."/>
            <person name="Yoshida T."/>
            <person name="Shimamura S."/>
            <person name="Takaki Y."/>
            <person name="Nagai Y."/>
            <person name="Toyoda A."/>
            <person name="Suzuki Y."/>
            <person name="Arimoto A."/>
            <person name="Ishii H."/>
            <person name="Satoh N."/>
            <person name="Nishiyama T."/>
            <person name="Hasebe M."/>
            <person name="Maruyama T."/>
            <person name="Minagawa J."/>
            <person name="Obokata J."/>
            <person name="Shigenobu S."/>
        </authorList>
    </citation>
    <scope>NUCLEOTIDE SEQUENCE [LARGE SCALE GENOMIC DNA]</scope>
</reference>
<dbReference type="Proteomes" id="UP000735302">
    <property type="component" value="Unassembled WGS sequence"/>
</dbReference>